<accession>A0AA90TZ66</accession>
<dbReference type="EMBL" id="JAVDQI010000002">
    <property type="protein sequence ID" value="MDR6222418.1"/>
    <property type="molecule type" value="Genomic_DNA"/>
</dbReference>
<dbReference type="AlphaFoldDB" id="A0AA90TZ66"/>
<evidence type="ECO:0000313" key="3">
    <source>
        <dbReference type="Proteomes" id="UP001185015"/>
    </source>
</evidence>
<keyword evidence="1" id="KW-0472">Membrane</keyword>
<protein>
    <submittedName>
        <fullName evidence="2">Uncharacterized protein</fullName>
    </submittedName>
</protein>
<keyword evidence="3" id="KW-1185">Reference proteome</keyword>
<reference evidence="2 3" key="1">
    <citation type="submission" date="2023-07" db="EMBL/GenBank/DDBJ databases">
        <title>Genomic Encyclopedia of Type Strains, Phase IV (KMG-IV): sequencing the most valuable type-strain genomes for metagenomic binning, comparative biology and taxonomic classification.</title>
        <authorList>
            <person name="Goeker M."/>
        </authorList>
    </citation>
    <scope>NUCLEOTIDE SEQUENCE [LARGE SCALE GENOMIC DNA]</scope>
    <source>
        <strain evidence="2 3">DSM 17273</strain>
    </source>
</reference>
<organism evidence="2 3">
    <name type="scientific">Methanococcoides alaskense</name>
    <dbReference type="NCBI Taxonomy" id="325778"/>
    <lineage>
        <taxon>Archaea</taxon>
        <taxon>Methanobacteriati</taxon>
        <taxon>Methanobacteriota</taxon>
        <taxon>Stenosarchaea group</taxon>
        <taxon>Methanomicrobia</taxon>
        <taxon>Methanosarcinales</taxon>
        <taxon>Methanosarcinaceae</taxon>
        <taxon>Methanococcoides</taxon>
    </lineage>
</organism>
<gene>
    <name evidence="2" type="ORF">J2750_000863</name>
</gene>
<comment type="caution">
    <text evidence="2">The sequence shown here is derived from an EMBL/GenBank/DDBJ whole genome shotgun (WGS) entry which is preliminary data.</text>
</comment>
<dbReference type="Proteomes" id="UP001185015">
    <property type="component" value="Unassembled WGS sequence"/>
</dbReference>
<keyword evidence="1" id="KW-1133">Transmembrane helix</keyword>
<keyword evidence="1" id="KW-0812">Transmembrane</keyword>
<evidence type="ECO:0000313" key="2">
    <source>
        <dbReference type="EMBL" id="MDR6222418.1"/>
    </source>
</evidence>
<proteinExistence type="predicted"/>
<sequence length="39" mass="4164">MAGPWSYVRALLMDPVGQIIVILYVGLSVFVADPGQCAL</sequence>
<name>A0AA90TZ66_9EURY</name>
<feature type="transmembrane region" description="Helical" evidence="1">
    <location>
        <begin position="12"/>
        <end position="32"/>
    </location>
</feature>
<evidence type="ECO:0000256" key="1">
    <source>
        <dbReference type="SAM" id="Phobius"/>
    </source>
</evidence>